<dbReference type="SUPFAM" id="SSF103473">
    <property type="entry name" value="MFS general substrate transporter"/>
    <property type="match status" value="1"/>
</dbReference>
<keyword evidence="10" id="KW-1185">Reference proteome</keyword>
<dbReference type="Gene3D" id="1.20.1250.20">
    <property type="entry name" value="MFS general substrate transporter like domains"/>
    <property type="match status" value="1"/>
</dbReference>
<dbReference type="RefSeq" id="XP_018192491.1">
    <property type="nucleotide sequence ID" value="XM_018333864.1"/>
</dbReference>
<evidence type="ECO:0000256" key="3">
    <source>
        <dbReference type="ARBA" id="ARBA00022692"/>
    </source>
</evidence>
<evidence type="ECO:0000256" key="4">
    <source>
        <dbReference type="ARBA" id="ARBA00022989"/>
    </source>
</evidence>
<name>A0A165K389_XYLHT</name>
<dbReference type="FunFam" id="1.20.1250.20:FF:000082">
    <property type="entry name" value="MFS multidrug transporter, putative"/>
    <property type="match status" value="1"/>
</dbReference>
<reference evidence="9 10" key="1">
    <citation type="journal article" date="2016" name="Fungal Biol.">
        <title>The genome of Xylona heveae provides a window into fungal endophytism.</title>
        <authorList>
            <person name="Gazis R."/>
            <person name="Kuo A."/>
            <person name="Riley R."/>
            <person name="LaButti K."/>
            <person name="Lipzen A."/>
            <person name="Lin J."/>
            <person name="Amirebrahimi M."/>
            <person name="Hesse C.N."/>
            <person name="Spatafora J.W."/>
            <person name="Henrissat B."/>
            <person name="Hainaut M."/>
            <person name="Grigoriev I.V."/>
            <person name="Hibbett D.S."/>
        </authorList>
    </citation>
    <scope>NUCLEOTIDE SEQUENCE [LARGE SCALE GENOMIC DNA]</scope>
    <source>
        <strain evidence="9 10">TC161</strain>
    </source>
</reference>
<dbReference type="GO" id="GO:0005886">
    <property type="term" value="C:plasma membrane"/>
    <property type="evidence" value="ECO:0007669"/>
    <property type="project" value="TreeGrafter"/>
</dbReference>
<dbReference type="Proteomes" id="UP000076632">
    <property type="component" value="Unassembled WGS sequence"/>
</dbReference>
<feature type="transmembrane region" description="Helical" evidence="7">
    <location>
        <begin position="481"/>
        <end position="502"/>
    </location>
</feature>
<dbReference type="InterPro" id="IPR020846">
    <property type="entry name" value="MFS_dom"/>
</dbReference>
<dbReference type="PROSITE" id="PS50850">
    <property type="entry name" value="MFS"/>
    <property type="match status" value="1"/>
</dbReference>
<feature type="transmembrane region" description="Helical" evidence="7">
    <location>
        <begin position="311"/>
        <end position="330"/>
    </location>
</feature>
<feature type="domain" description="Major facilitator superfamily (MFS) profile" evidence="8">
    <location>
        <begin position="64"/>
        <end position="504"/>
    </location>
</feature>
<feature type="region of interest" description="Disordered" evidence="6">
    <location>
        <begin position="1"/>
        <end position="20"/>
    </location>
</feature>
<feature type="transmembrane region" description="Helical" evidence="7">
    <location>
        <begin position="99"/>
        <end position="118"/>
    </location>
</feature>
<dbReference type="OMA" id="MTWIACA"/>
<evidence type="ECO:0000313" key="10">
    <source>
        <dbReference type="Proteomes" id="UP000076632"/>
    </source>
</evidence>
<feature type="transmembrane region" description="Helical" evidence="7">
    <location>
        <begin position="412"/>
        <end position="435"/>
    </location>
</feature>
<feature type="compositionally biased region" description="Polar residues" evidence="6">
    <location>
        <begin position="1"/>
        <end position="19"/>
    </location>
</feature>
<evidence type="ECO:0000256" key="1">
    <source>
        <dbReference type="ARBA" id="ARBA00004141"/>
    </source>
</evidence>
<dbReference type="EMBL" id="KV407454">
    <property type="protein sequence ID" value="KZF26936.1"/>
    <property type="molecule type" value="Genomic_DNA"/>
</dbReference>
<gene>
    <name evidence="9" type="ORF">L228DRAFT_255012</name>
</gene>
<feature type="transmembrane region" description="Helical" evidence="7">
    <location>
        <begin position="189"/>
        <end position="212"/>
    </location>
</feature>
<feature type="transmembrane region" description="Helical" evidence="7">
    <location>
        <begin position="155"/>
        <end position="177"/>
    </location>
</feature>
<sequence length="517" mass="56474">MPQATNMQSEKSEQWNEGSTTTVLTELTFETPMPQPFPPSSLYPSPPPKLISPFDWTSRRKIFTTCLSCTVTVVSGYASGSNNAPGPVMGAAWDVSQTLLTLGTTTYCIGFAIAPMILAPFSEIKGREPVFLFSGLIFFLSQLGCALTDSFSGLLIARFFAGVGSSTFSTMVGGIVADIYRVDERNTAMAIFAGAAFFGTGLGPLVSGIIAFHLQWRWVFYVQAISCGSLTLISAIFFQETRENVLLSRNARALNQWYAKCQTLGMRGLNVDGQLQQVQWSIATKEDSVSLASLLRISLSRPLRLLVTEPVVFWFSLWIAFAWGVLYLSFGGLPLTFKAAYGFNSQQIGAVFTSMAVGALLGATVNIYLERLRPRLGNPIMSPESRLHFACLECFMFPTGLFIWAWTCRESIHWIVPSIAIAIATIGIYTIFLAVNNYTADTYHRYASSALAAQSLTRNILGGVFPLATDAMFSSMKIPGALSFLGGVALILSVVPWALLIYGPRIRARSKIANEIH</sequence>
<keyword evidence="4 7" id="KW-1133">Transmembrane helix</keyword>
<evidence type="ECO:0000256" key="2">
    <source>
        <dbReference type="ARBA" id="ARBA00008335"/>
    </source>
</evidence>
<dbReference type="OrthoDB" id="6770063at2759"/>
<feature type="transmembrane region" description="Helical" evidence="7">
    <location>
        <begin position="130"/>
        <end position="149"/>
    </location>
</feature>
<evidence type="ECO:0000256" key="7">
    <source>
        <dbReference type="SAM" id="Phobius"/>
    </source>
</evidence>
<evidence type="ECO:0000256" key="6">
    <source>
        <dbReference type="SAM" id="MobiDB-lite"/>
    </source>
</evidence>
<dbReference type="PRINTS" id="PR01036">
    <property type="entry name" value="TCRTETB"/>
</dbReference>
<feature type="transmembrane region" description="Helical" evidence="7">
    <location>
        <begin position="350"/>
        <end position="369"/>
    </location>
</feature>
<dbReference type="Pfam" id="PF07690">
    <property type="entry name" value="MFS_1"/>
    <property type="match status" value="1"/>
</dbReference>
<feature type="transmembrane region" description="Helical" evidence="7">
    <location>
        <begin position="456"/>
        <end position="475"/>
    </location>
</feature>
<feature type="transmembrane region" description="Helical" evidence="7">
    <location>
        <begin position="62"/>
        <end position="79"/>
    </location>
</feature>
<dbReference type="GeneID" id="28899001"/>
<protein>
    <submittedName>
        <fullName evidence="9">MFS general substrate transporter</fullName>
    </submittedName>
</protein>
<dbReference type="InterPro" id="IPR011701">
    <property type="entry name" value="MFS"/>
</dbReference>
<dbReference type="PANTHER" id="PTHR23502">
    <property type="entry name" value="MAJOR FACILITATOR SUPERFAMILY"/>
    <property type="match status" value="1"/>
</dbReference>
<proteinExistence type="inferred from homology"/>
<comment type="similarity">
    <text evidence="2">Belongs to the major facilitator superfamily.</text>
</comment>
<keyword evidence="3 7" id="KW-0812">Transmembrane</keyword>
<dbReference type="FunFam" id="1.20.1720.10:FF:000061">
    <property type="entry name" value="Uncharacterized protein"/>
    <property type="match status" value="1"/>
</dbReference>
<dbReference type="InterPro" id="IPR036259">
    <property type="entry name" value="MFS_trans_sf"/>
</dbReference>
<accession>A0A165K389</accession>
<dbReference type="InParanoid" id="A0A165K389"/>
<dbReference type="STRING" id="1328760.A0A165K389"/>
<evidence type="ECO:0000256" key="5">
    <source>
        <dbReference type="ARBA" id="ARBA00023136"/>
    </source>
</evidence>
<dbReference type="AlphaFoldDB" id="A0A165K389"/>
<dbReference type="PANTHER" id="PTHR23502:SF134">
    <property type="entry name" value="MAJOR FACILITATOR SUPERFAMILY (MFS) PROFILE DOMAIN-CONTAINING PROTEIN-RELATED"/>
    <property type="match status" value="1"/>
</dbReference>
<feature type="transmembrane region" description="Helical" evidence="7">
    <location>
        <begin position="389"/>
        <end position="406"/>
    </location>
</feature>
<feature type="transmembrane region" description="Helical" evidence="7">
    <location>
        <begin position="218"/>
        <end position="238"/>
    </location>
</feature>
<evidence type="ECO:0000259" key="8">
    <source>
        <dbReference type="PROSITE" id="PS50850"/>
    </source>
</evidence>
<organism evidence="9 10">
    <name type="scientific">Xylona heveae (strain CBS 132557 / TC161)</name>
    <dbReference type="NCBI Taxonomy" id="1328760"/>
    <lineage>
        <taxon>Eukaryota</taxon>
        <taxon>Fungi</taxon>
        <taxon>Dikarya</taxon>
        <taxon>Ascomycota</taxon>
        <taxon>Pezizomycotina</taxon>
        <taxon>Xylonomycetes</taxon>
        <taxon>Xylonales</taxon>
        <taxon>Xylonaceae</taxon>
        <taxon>Xylona</taxon>
    </lineage>
</organism>
<keyword evidence="5 7" id="KW-0472">Membrane</keyword>
<dbReference type="GO" id="GO:0022857">
    <property type="term" value="F:transmembrane transporter activity"/>
    <property type="evidence" value="ECO:0007669"/>
    <property type="project" value="InterPro"/>
</dbReference>
<comment type="subcellular location">
    <subcellularLocation>
        <location evidence="1">Membrane</location>
        <topology evidence="1">Multi-pass membrane protein</topology>
    </subcellularLocation>
</comment>
<evidence type="ECO:0000313" key="9">
    <source>
        <dbReference type="EMBL" id="KZF26936.1"/>
    </source>
</evidence>